<dbReference type="GO" id="GO:0061630">
    <property type="term" value="F:ubiquitin protein ligase activity"/>
    <property type="evidence" value="ECO:0007669"/>
    <property type="project" value="TreeGrafter"/>
</dbReference>
<dbReference type="CDD" id="cd23831">
    <property type="entry name" value="DRWD-N_FANCL"/>
    <property type="match status" value="1"/>
</dbReference>
<dbReference type="Gene3D" id="3.10.110.20">
    <property type="entry name" value="RWD domain-like"/>
    <property type="match status" value="1"/>
</dbReference>
<dbReference type="Pfam" id="PF18890">
    <property type="entry name" value="FANCL_d2"/>
    <property type="match status" value="1"/>
</dbReference>
<feature type="region of interest" description="Disordered" evidence="1">
    <location>
        <begin position="36"/>
        <end position="66"/>
    </location>
</feature>
<dbReference type="GO" id="GO:0043240">
    <property type="term" value="C:Fanconi anaemia nuclear complex"/>
    <property type="evidence" value="ECO:0007669"/>
    <property type="project" value="InterPro"/>
</dbReference>
<evidence type="ECO:0000313" key="6">
    <source>
        <dbReference type="Proteomes" id="UP000241890"/>
    </source>
</evidence>
<dbReference type="AlphaFoldDB" id="A0A2R5G617"/>
<dbReference type="InterPro" id="IPR043003">
    <property type="entry name" value="FANCL_d3_sf"/>
</dbReference>
<gene>
    <name evidence="5" type="ORF">FCC1311_021952</name>
</gene>
<dbReference type="InterPro" id="IPR026850">
    <property type="entry name" value="FANCL_C"/>
</dbReference>
<feature type="compositionally biased region" description="Basic and acidic residues" evidence="1">
    <location>
        <begin position="44"/>
        <end position="54"/>
    </location>
</feature>
<organism evidence="5 6">
    <name type="scientific">Hondaea fermentalgiana</name>
    <dbReference type="NCBI Taxonomy" id="2315210"/>
    <lineage>
        <taxon>Eukaryota</taxon>
        <taxon>Sar</taxon>
        <taxon>Stramenopiles</taxon>
        <taxon>Bigyra</taxon>
        <taxon>Labyrinthulomycetes</taxon>
        <taxon>Thraustochytrida</taxon>
        <taxon>Thraustochytriidae</taxon>
        <taxon>Hondaea</taxon>
    </lineage>
</organism>
<dbReference type="InParanoid" id="A0A2R5G617"/>
<dbReference type="CDD" id="cd16490">
    <property type="entry name" value="RING-CH-C4HC3_FANCL"/>
    <property type="match status" value="1"/>
</dbReference>
<evidence type="ECO:0000259" key="3">
    <source>
        <dbReference type="Pfam" id="PF18890"/>
    </source>
</evidence>
<feature type="domain" description="FANCL C-terminal" evidence="2">
    <location>
        <begin position="347"/>
        <end position="428"/>
    </location>
</feature>
<dbReference type="InterPro" id="IPR016135">
    <property type="entry name" value="UBQ-conjugating_enzyme/RWD"/>
</dbReference>
<evidence type="ECO:0000259" key="4">
    <source>
        <dbReference type="Pfam" id="PF18891"/>
    </source>
</evidence>
<dbReference type="Pfam" id="PF11793">
    <property type="entry name" value="FANCL_C"/>
    <property type="match status" value="1"/>
</dbReference>
<feature type="domain" description="FANCL UBC-like" evidence="4">
    <location>
        <begin position="242"/>
        <end position="337"/>
    </location>
</feature>
<name>A0A2R5G617_9STRA</name>
<dbReference type="GO" id="GO:0036297">
    <property type="term" value="P:interstrand cross-link repair"/>
    <property type="evidence" value="ECO:0007669"/>
    <property type="project" value="InterPro"/>
</dbReference>
<dbReference type="InterPro" id="IPR044037">
    <property type="entry name" value="FANCL_d3"/>
</dbReference>
<dbReference type="Pfam" id="PF18891">
    <property type="entry name" value="FANCL_d3"/>
    <property type="match status" value="1"/>
</dbReference>
<keyword evidence="6" id="KW-1185">Reference proteome</keyword>
<comment type="caution">
    <text evidence="5">The sequence shown here is derived from an EMBL/GenBank/DDBJ whole genome shotgun (WGS) entry which is preliminary data.</text>
</comment>
<dbReference type="InterPro" id="IPR026848">
    <property type="entry name" value="Fancl"/>
</dbReference>
<dbReference type="Gene3D" id="3.10.110.10">
    <property type="entry name" value="Ubiquitin Conjugating Enzyme"/>
    <property type="match status" value="1"/>
</dbReference>
<dbReference type="Proteomes" id="UP000241890">
    <property type="component" value="Unassembled WGS sequence"/>
</dbReference>
<reference evidence="5 6" key="1">
    <citation type="submission" date="2017-12" db="EMBL/GenBank/DDBJ databases">
        <title>Sequencing, de novo assembly and annotation of complete genome of a new Thraustochytrid species, strain FCC1311.</title>
        <authorList>
            <person name="Sedici K."/>
            <person name="Godart F."/>
            <person name="Aiese Cigliano R."/>
            <person name="Sanseverino W."/>
            <person name="Barakat M."/>
            <person name="Ortet P."/>
            <person name="Marechal E."/>
            <person name="Cagnac O."/>
            <person name="Amato A."/>
        </authorList>
    </citation>
    <scope>NUCLEOTIDE SEQUENCE [LARGE SCALE GENOMIC DNA]</scope>
</reference>
<dbReference type="SUPFAM" id="SSF57850">
    <property type="entry name" value="RING/U-box"/>
    <property type="match status" value="1"/>
</dbReference>
<dbReference type="PANTHER" id="PTHR13206">
    <property type="entry name" value="UBIQUITIN LIGASE PROTEIN PHF9 FANCONI ANEMIA GROUP L PROTEIN"/>
    <property type="match status" value="1"/>
</dbReference>
<dbReference type="InterPro" id="IPR043898">
    <property type="entry name" value="FANCL_d2"/>
</dbReference>
<feature type="compositionally biased region" description="Basic residues" evidence="1">
    <location>
        <begin position="55"/>
        <end position="64"/>
    </location>
</feature>
<dbReference type="Gene3D" id="3.30.40.10">
    <property type="entry name" value="Zinc/RING finger domain, C3HC4 (zinc finger)"/>
    <property type="match status" value="1"/>
</dbReference>
<protein>
    <submittedName>
        <fullName evidence="5">E3 ubiquitin-protein ligase FANCL</fullName>
    </submittedName>
</protein>
<proteinExistence type="predicted"/>
<dbReference type="InterPro" id="IPR013083">
    <property type="entry name" value="Znf_RING/FYVE/PHD"/>
</dbReference>
<evidence type="ECO:0000259" key="2">
    <source>
        <dbReference type="Pfam" id="PF11793"/>
    </source>
</evidence>
<dbReference type="SMART" id="SM01197">
    <property type="entry name" value="FANCL_C"/>
    <property type="match status" value="1"/>
</dbReference>
<feature type="domain" description="FANCL UBC-like" evidence="3">
    <location>
        <begin position="140"/>
        <end position="206"/>
    </location>
</feature>
<dbReference type="CDD" id="cd23832">
    <property type="entry name" value="DRWD-C_FANCL"/>
    <property type="match status" value="1"/>
</dbReference>
<dbReference type="EMBL" id="BEYU01000017">
    <property type="protein sequence ID" value="GBG25975.1"/>
    <property type="molecule type" value="Genomic_DNA"/>
</dbReference>
<dbReference type="GO" id="GO:0006513">
    <property type="term" value="P:protein monoubiquitination"/>
    <property type="evidence" value="ECO:0007669"/>
    <property type="project" value="TreeGrafter"/>
</dbReference>
<evidence type="ECO:0000256" key="1">
    <source>
        <dbReference type="SAM" id="MobiDB-lite"/>
    </source>
</evidence>
<dbReference type="PANTHER" id="PTHR13206:SF0">
    <property type="entry name" value="E3 UBIQUITIN-PROTEIN LIGASE FANCL"/>
    <property type="match status" value="1"/>
</dbReference>
<evidence type="ECO:0000313" key="5">
    <source>
        <dbReference type="EMBL" id="GBG25975.1"/>
    </source>
</evidence>
<sequence>MVLVAGAADGSLRGTLRARDGREFLVCVTAANRQRESYGTGNGDRNESKDDAAKRQHKRMRAARPRQLLGDAELTKLLRPHRDLVDLRLQQHDEMIADPNDLEKDLLEVLEHALRDQTLESQGQTQAAAHNIAAPLRFCSRVVKEIEALGWRHIAKVSSDMRALDVLVHDAAGREHTLHVQLPATYPQTAASLKAAVPEALNVDDLAGPVPGTAPLGSVRRVSGLRGLVLQFQDRLESFQGVWAELDDLDAHAWVLDPVDPDYSILYRRIALAKHCSVQIRLSIQAPRSVCECQFMGSESALGPFRKRFNRNLRTWDRAKSVRANLLRVLELEAFPQKDAKELGDQQECGVCYCVRLPLDALPTRANGAQAHAVDSVLPDCVCPNPKCSRGFHPVCLRDWFQSLPSTRHTFDTMFGSCPYCAGPMSVLTA</sequence>
<accession>A0A2R5G617</accession>
<dbReference type="OrthoDB" id="10263265at2759"/>